<keyword evidence="4 7" id="KW-1133">Transmembrane helix</keyword>
<keyword evidence="7" id="KW-1003">Cell membrane</keyword>
<feature type="transmembrane region" description="Helical" evidence="7">
    <location>
        <begin position="174"/>
        <end position="192"/>
    </location>
</feature>
<dbReference type="EMBL" id="LPVY01000012">
    <property type="protein sequence ID" value="KZB64533.1"/>
    <property type="molecule type" value="Genomic_DNA"/>
</dbReference>
<feature type="transmembrane region" description="Helical" evidence="7">
    <location>
        <begin position="148"/>
        <end position="168"/>
    </location>
</feature>
<evidence type="ECO:0000256" key="1">
    <source>
        <dbReference type="ARBA" id="ARBA00004141"/>
    </source>
</evidence>
<dbReference type="Pfam" id="PF01794">
    <property type="entry name" value="Ferric_reduct"/>
    <property type="match status" value="1"/>
</dbReference>
<feature type="transmembrane region" description="Helical" evidence="7">
    <location>
        <begin position="83"/>
        <end position="101"/>
    </location>
</feature>
<feature type="transmembrane region" description="Helical" evidence="7">
    <location>
        <begin position="12"/>
        <end position="33"/>
    </location>
</feature>
<gene>
    <name evidence="7" type="primary">msrQ</name>
    <name evidence="9" type="ORF">AUP42_01110</name>
</gene>
<evidence type="ECO:0000313" key="9">
    <source>
        <dbReference type="EMBL" id="KZB64533.1"/>
    </source>
</evidence>
<evidence type="ECO:0000256" key="7">
    <source>
        <dbReference type="HAMAP-Rule" id="MF_01207"/>
    </source>
</evidence>
<evidence type="ECO:0000256" key="3">
    <source>
        <dbReference type="ARBA" id="ARBA00022692"/>
    </source>
</evidence>
<organism evidence="9 10">
    <name type="scientific">Thalassospira lucentensis</name>
    <dbReference type="NCBI Taxonomy" id="168935"/>
    <lineage>
        <taxon>Bacteria</taxon>
        <taxon>Pseudomonadati</taxon>
        <taxon>Pseudomonadota</taxon>
        <taxon>Alphaproteobacteria</taxon>
        <taxon>Rhodospirillales</taxon>
        <taxon>Thalassospiraceae</taxon>
        <taxon>Thalassospira</taxon>
    </lineage>
</organism>
<dbReference type="GO" id="GO:0005886">
    <property type="term" value="C:plasma membrane"/>
    <property type="evidence" value="ECO:0007669"/>
    <property type="project" value="UniProtKB-SubCell"/>
</dbReference>
<proteinExistence type="inferred from homology"/>
<comment type="similarity">
    <text evidence="7">Belongs to the MsrQ family.</text>
</comment>
<keyword evidence="2 7" id="KW-0813">Transport</keyword>
<dbReference type="GO" id="GO:0010181">
    <property type="term" value="F:FMN binding"/>
    <property type="evidence" value="ECO:0007669"/>
    <property type="project" value="UniProtKB-UniRule"/>
</dbReference>
<comment type="cofactor">
    <cofactor evidence="7">
        <name>heme b</name>
        <dbReference type="ChEBI" id="CHEBI:60344"/>
    </cofactor>
    <text evidence="7">Binds 1 heme b (iron(II)-protoporphyrin IX) group per subunit.</text>
</comment>
<dbReference type="GO" id="GO:0046872">
    <property type="term" value="F:metal ion binding"/>
    <property type="evidence" value="ECO:0007669"/>
    <property type="project" value="UniProtKB-KW"/>
</dbReference>
<evidence type="ECO:0000256" key="5">
    <source>
        <dbReference type="ARBA" id="ARBA00023004"/>
    </source>
</evidence>
<feature type="transmembrane region" description="Helical" evidence="7">
    <location>
        <begin position="204"/>
        <end position="225"/>
    </location>
</feature>
<comment type="caution">
    <text evidence="7">Lacks conserved residue(s) required for the propagation of feature annotation.</text>
</comment>
<keyword evidence="7" id="KW-0479">Metal-binding</keyword>
<keyword evidence="6 7" id="KW-0472">Membrane</keyword>
<dbReference type="AlphaFoldDB" id="A0A154L5G5"/>
<feature type="transmembrane region" description="Helical" evidence="7">
    <location>
        <begin position="53"/>
        <end position="71"/>
    </location>
</feature>
<protein>
    <recommendedName>
        <fullName evidence="7">Protein-methionine-sulfoxide reductase heme-binding subunit MsrQ</fullName>
    </recommendedName>
    <alternativeName>
        <fullName evidence="7">Flavocytochrome MsrQ</fullName>
    </alternativeName>
</protein>
<feature type="domain" description="Ferric oxidoreductase" evidence="8">
    <location>
        <begin position="51"/>
        <end position="162"/>
    </location>
</feature>
<evidence type="ECO:0000313" key="10">
    <source>
        <dbReference type="Proteomes" id="UP000076335"/>
    </source>
</evidence>
<dbReference type="GO" id="GO:0030091">
    <property type="term" value="P:protein repair"/>
    <property type="evidence" value="ECO:0007669"/>
    <property type="project" value="UniProtKB-UniRule"/>
</dbReference>
<comment type="subcellular location">
    <subcellularLocation>
        <location evidence="7">Cell membrane</location>
        <topology evidence="7">Multi-pass membrane protein</topology>
    </subcellularLocation>
    <subcellularLocation>
        <location evidence="1">Membrane</location>
        <topology evidence="1">Multi-pass membrane protein</topology>
    </subcellularLocation>
</comment>
<evidence type="ECO:0000256" key="2">
    <source>
        <dbReference type="ARBA" id="ARBA00022448"/>
    </source>
</evidence>
<comment type="subunit">
    <text evidence="7">Heterodimer of a catalytic subunit (MsrP) and a heme-binding subunit (MsrQ).</text>
</comment>
<dbReference type="OrthoDB" id="9788328at2"/>
<keyword evidence="7" id="KW-0288">FMN</keyword>
<name>A0A154L5G5_9PROT</name>
<dbReference type="PANTHER" id="PTHR36964:SF1">
    <property type="entry name" value="PROTEIN-METHIONINE-SULFOXIDE REDUCTASE HEME-BINDING SUBUNIT MSRQ"/>
    <property type="match status" value="1"/>
</dbReference>
<comment type="function">
    <text evidence="7">Part of the MsrPQ system that repairs oxidized periplasmic proteins containing methionine sulfoxide residues (Met-O), using respiratory chain electrons. Thus protects these proteins from oxidative-stress damage caused by reactive species of oxygen and chlorine generated by the host defense mechanisms. MsrPQ is essential for the maintenance of envelope integrity under bleach stress, rescuing a wide series of structurally unrelated periplasmic proteins from methionine oxidation. MsrQ provides electrons for reduction to the reductase catalytic subunit MsrP, using the quinone pool of the respiratory chain.</text>
</comment>
<feature type="transmembrane region" description="Helical" evidence="7">
    <location>
        <begin position="245"/>
        <end position="266"/>
    </location>
</feature>
<dbReference type="GO" id="GO:0020037">
    <property type="term" value="F:heme binding"/>
    <property type="evidence" value="ECO:0007669"/>
    <property type="project" value="UniProtKB-UniRule"/>
</dbReference>
<reference evidence="9 10" key="1">
    <citation type="submission" date="2015-12" db="EMBL/GenBank/DDBJ databases">
        <title>Genome sequence of Thalassospira lucentensis MCCC 1A02072.</title>
        <authorList>
            <person name="Lu L."/>
            <person name="Lai Q."/>
            <person name="Shao Z."/>
            <person name="Qian P."/>
        </authorList>
    </citation>
    <scope>NUCLEOTIDE SEQUENCE [LARGE SCALE GENOMIC DNA]</scope>
    <source>
        <strain evidence="9 10">MCCC 1A02072</strain>
    </source>
</reference>
<keyword evidence="3 7" id="KW-0812">Transmembrane</keyword>
<keyword evidence="7" id="KW-0349">Heme</keyword>
<dbReference type="InterPro" id="IPR013130">
    <property type="entry name" value="Fe3_Rdtase_TM_dom"/>
</dbReference>
<evidence type="ECO:0000259" key="8">
    <source>
        <dbReference type="Pfam" id="PF01794"/>
    </source>
</evidence>
<dbReference type="RefSeq" id="WP_062951794.1">
    <property type="nucleotide sequence ID" value="NZ_LPVY01000012.1"/>
</dbReference>
<sequence length="293" mass="32243">MYPWLDPSGRFSVFKLTVFVLLLVPGCFILWPVIAEGGATIPVKEAILESGDWAIRMLLISLLITPLRRITRASKLVQIRRQVGLAALAYAVIHLLLYMLSQSWDVLRVANEILVRIYLTIGFVALTGLVILGVTSTKSAMRSLGKNWSRLHSISYGIGVLAALHFFMQSKIDVSEATLMSGFFVALMLYRIAHARDWSLRSPLVLVSIAVLAGLATAGIEYAWYGLATGVPPSAVFAANLEFMWPLRPAWNVLLSGLFVAVISLFGRDAIGREWLGQIASSLFVRPQRSRGG</sequence>
<dbReference type="HAMAP" id="MF_01207">
    <property type="entry name" value="MsrQ"/>
    <property type="match status" value="1"/>
</dbReference>
<dbReference type="InterPro" id="IPR022837">
    <property type="entry name" value="MsrQ-like"/>
</dbReference>
<keyword evidence="7" id="KW-0249">Electron transport</keyword>
<dbReference type="GO" id="GO:0016679">
    <property type="term" value="F:oxidoreductase activity, acting on diphenols and related substances as donors"/>
    <property type="evidence" value="ECO:0007669"/>
    <property type="project" value="TreeGrafter"/>
</dbReference>
<evidence type="ECO:0000256" key="4">
    <source>
        <dbReference type="ARBA" id="ARBA00022989"/>
    </source>
</evidence>
<comment type="cofactor">
    <cofactor evidence="7">
        <name>FMN</name>
        <dbReference type="ChEBI" id="CHEBI:58210"/>
    </cofactor>
    <text evidence="7">Binds 1 FMN per subunit.</text>
</comment>
<accession>A0A154L5G5</accession>
<evidence type="ECO:0000256" key="6">
    <source>
        <dbReference type="ARBA" id="ARBA00023136"/>
    </source>
</evidence>
<dbReference type="GO" id="GO:0009055">
    <property type="term" value="F:electron transfer activity"/>
    <property type="evidence" value="ECO:0007669"/>
    <property type="project" value="UniProtKB-UniRule"/>
</dbReference>
<dbReference type="Proteomes" id="UP000076335">
    <property type="component" value="Unassembled WGS sequence"/>
</dbReference>
<comment type="caution">
    <text evidence="9">The sequence shown here is derived from an EMBL/GenBank/DDBJ whole genome shotgun (WGS) entry which is preliminary data.</text>
</comment>
<dbReference type="PANTHER" id="PTHR36964">
    <property type="entry name" value="PROTEIN-METHIONINE-SULFOXIDE REDUCTASE HEME-BINDING SUBUNIT MSRQ"/>
    <property type="match status" value="1"/>
</dbReference>
<keyword evidence="7" id="KW-0285">Flavoprotein</keyword>
<keyword evidence="5 7" id="KW-0408">Iron</keyword>
<feature type="transmembrane region" description="Helical" evidence="7">
    <location>
        <begin position="113"/>
        <end position="136"/>
    </location>
</feature>